<gene>
    <name evidence="2" type="ORF">M9Y10_033294</name>
</gene>
<dbReference type="SUPFAM" id="SSF48403">
    <property type="entry name" value="Ankyrin repeat"/>
    <property type="match status" value="1"/>
</dbReference>
<proteinExistence type="predicted"/>
<evidence type="ECO:0000313" key="3">
    <source>
        <dbReference type="Proteomes" id="UP001470230"/>
    </source>
</evidence>
<dbReference type="PANTHER" id="PTHR24159">
    <property type="match status" value="1"/>
</dbReference>
<dbReference type="PANTHER" id="PTHR24159:SF5">
    <property type="entry name" value="ANK_REP_REGION DOMAIN-CONTAINING PROTEIN"/>
    <property type="match status" value="1"/>
</dbReference>
<sequence>MFVFAFNKLPKAPSNWKIIINDHEIPCSRSNAEIISKKILDFISSQKMNYEEKKSDIFFKTTIPQFDDSLFCSESEYQIFNDIFNLVPIRITVVNKEVLKVLAKELEIEELSKIIKMFEEAYELITNDDIIRLEKEICNELISLTNDNFYQVLNYIQNICNNDDSIIDNELLSSIILTVCLVKAEKIELLMEFLIKFDEKTNNKLLTYFKCLLMDELKDNLYSNEIHFIIRHLYNINIIDKNDFCDLFSKKITPNSIDLSSLFQIIFTNEIPPVNLCNIRWIDLSFSVSVSRIEKENIYNILFPKEKLSEYSKTGSSPENIYQAIKNDDIDSFTQILSQNSAKMIFNDTIKTLVYERHSELVKYNLDYLTLSAFYGSEKIFKYILMNSGPEVLNVTVTKYAFVGGNVEIIHKCIENIQMNLGLVFDCLLLTIKHHHYELFEWLIETYEPFSKNSQKNLPGHFTMKSFDETSFLEYSLRYYNYNALFYLISIGIDCVPLFSLSMLFNNYYLANLSIKLQYNCNTSCKYMKLKNNSPFLYKYNEIKLFFFNLNFQFLLPFIRIRLILLKLLLIREILM</sequence>
<dbReference type="Pfam" id="PF11929">
    <property type="entry name" value="DUF3447"/>
    <property type="match status" value="1"/>
</dbReference>
<dbReference type="InterPro" id="IPR020683">
    <property type="entry name" value="DUF3447"/>
</dbReference>
<comment type="caution">
    <text evidence="2">The sequence shown here is derived from an EMBL/GenBank/DDBJ whole genome shotgun (WGS) entry which is preliminary data.</text>
</comment>
<feature type="domain" description="DUF3447" evidence="1">
    <location>
        <begin position="397"/>
        <end position="449"/>
    </location>
</feature>
<accession>A0ABR2KBR4</accession>
<organism evidence="2 3">
    <name type="scientific">Tritrichomonas musculus</name>
    <dbReference type="NCBI Taxonomy" id="1915356"/>
    <lineage>
        <taxon>Eukaryota</taxon>
        <taxon>Metamonada</taxon>
        <taxon>Parabasalia</taxon>
        <taxon>Tritrichomonadida</taxon>
        <taxon>Tritrichomonadidae</taxon>
        <taxon>Tritrichomonas</taxon>
    </lineage>
</organism>
<dbReference type="InterPro" id="IPR036770">
    <property type="entry name" value="Ankyrin_rpt-contain_sf"/>
</dbReference>
<keyword evidence="3" id="KW-1185">Reference proteome</keyword>
<dbReference type="EMBL" id="JAPFFF010000005">
    <property type="protein sequence ID" value="KAK8888563.1"/>
    <property type="molecule type" value="Genomic_DNA"/>
</dbReference>
<evidence type="ECO:0000313" key="2">
    <source>
        <dbReference type="EMBL" id="KAK8888563.1"/>
    </source>
</evidence>
<name>A0ABR2KBR4_9EUKA</name>
<dbReference type="Proteomes" id="UP001470230">
    <property type="component" value="Unassembled WGS sequence"/>
</dbReference>
<protein>
    <recommendedName>
        <fullName evidence="1">DUF3447 domain-containing protein</fullName>
    </recommendedName>
</protein>
<evidence type="ECO:0000259" key="1">
    <source>
        <dbReference type="Pfam" id="PF11929"/>
    </source>
</evidence>
<reference evidence="2 3" key="1">
    <citation type="submission" date="2024-04" db="EMBL/GenBank/DDBJ databases">
        <title>Tritrichomonas musculus Genome.</title>
        <authorList>
            <person name="Alves-Ferreira E."/>
            <person name="Grigg M."/>
            <person name="Lorenzi H."/>
            <person name="Galac M."/>
        </authorList>
    </citation>
    <scope>NUCLEOTIDE SEQUENCE [LARGE SCALE GENOMIC DNA]</scope>
    <source>
        <strain evidence="2 3">EAF2021</strain>
    </source>
</reference>